<dbReference type="SUPFAM" id="SSF143410">
    <property type="entry name" value="DOPA-like"/>
    <property type="match status" value="1"/>
</dbReference>
<keyword evidence="2" id="KW-1185">Reference proteome</keyword>
<dbReference type="Proteomes" id="UP001642540">
    <property type="component" value="Unassembled WGS sequence"/>
</dbReference>
<evidence type="ECO:0008006" key="3">
    <source>
        <dbReference type="Google" id="ProtNLM"/>
    </source>
</evidence>
<dbReference type="Pfam" id="PF08883">
    <property type="entry name" value="DOPA_dioxygen"/>
    <property type="match status" value="1"/>
</dbReference>
<dbReference type="InterPro" id="IPR023389">
    <property type="entry name" value="DOPA-like_sf"/>
</dbReference>
<dbReference type="PANTHER" id="PTHR36423">
    <property type="entry name" value="AFR070WP"/>
    <property type="match status" value="1"/>
</dbReference>
<dbReference type="EMBL" id="CAXLJM020000034">
    <property type="protein sequence ID" value="CAL8102972.1"/>
    <property type="molecule type" value="Genomic_DNA"/>
</dbReference>
<sequence>MLSIVFQIFIGWYGPFPVSQFEMCCNKTSFNAAHSFMAQNHGNLSIFVHPLTIYDVIDHTERASWMGQPVILDQECPCWYPELPRPKPCPVYPDYSDELPNGPEDYQIPLPGTEDYWHLNKDFDIMKDPY</sequence>
<dbReference type="Gene3D" id="3.30.70.1240">
    <property type="entry name" value="DOPA-like domains"/>
    <property type="match status" value="1"/>
</dbReference>
<dbReference type="PANTHER" id="PTHR36423:SF2">
    <property type="entry name" value="AFR070WP"/>
    <property type="match status" value="1"/>
</dbReference>
<reference evidence="1 2" key="1">
    <citation type="submission" date="2024-08" db="EMBL/GenBank/DDBJ databases">
        <authorList>
            <person name="Cucini C."/>
            <person name="Frati F."/>
        </authorList>
    </citation>
    <scope>NUCLEOTIDE SEQUENCE [LARGE SCALE GENOMIC DNA]</scope>
</reference>
<gene>
    <name evidence="1" type="ORF">ODALV1_LOCUS11312</name>
</gene>
<evidence type="ECO:0000313" key="1">
    <source>
        <dbReference type="EMBL" id="CAL8102972.1"/>
    </source>
</evidence>
<proteinExistence type="predicted"/>
<protein>
    <recommendedName>
        <fullName evidence="3">Dopa 4,5-dioxygenase</fullName>
    </recommendedName>
</protein>
<name>A0ABP1QKS2_9HEXA</name>
<comment type="caution">
    <text evidence="1">The sequence shown here is derived from an EMBL/GenBank/DDBJ whole genome shotgun (WGS) entry which is preliminary data.</text>
</comment>
<organism evidence="1 2">
    <name type="scientific">Orchesella dallaii</name>
    <dbReference type="NCBI Taxonomy" id="48710"/>
    <lineage>
        <taxon>Eukaryota</taxon>
        <taxon>Metazoa</taxon>
        <taxon>Ecdysozoa</taxon>
        <taxon>Arthropoda</taxon>
        <taxon>Hexapoda</taxon>
        <taxon>Collembola</taxon>
        <taxon>Entomobryomorpha</taxon>
        <taxon>Entomobryoidea</taxon>
        <taxon>Orchesellidae</taxon>
        <taxon>Orchesellinae</taxon>
        <taxon>Orchesella</taxon>
    </lineage>
</organism>
<accession>A0ABP1QKS2</accession>
<evidence type="ECO:0000313" key="2">
    <source>
        <dbReference type="Proteomes" id="UP001642540"/>
    </source>
</evidence>
<dbReference type="InterPro" id="IPR014980">
    <property type="entry name" value="DOPA_dioxygen"/>
</dbReference>